<keyword evidence="3" id="KW-1185">Reference proteome</keyword>
<feature type="signal peptide" evidence="1">
    <location>
        <begin position="1"/>
        <end position="20"/>
    </location>
</feature>
<accession>A0A918T072</accession>
<dbReference type="Pfam" id="PF17263">
    <property type="entry name" value="DUF5329"/>
    <property type="match status" value="1"/>
</dbReference>
<dbReference type="EMBL" id="BMYD01000002">
    <property type="protein sequence ID" value="GHA80835.1"/>
    <property type="molecule type" value="Genomic_DNA"/>
</dbReference>
<evidence type="ECO:0000313" key="2">
    <source>
        <dbReference type="EMBL" id="GHA80835.1"/>
    </source>
</evidence>
<evidence type="ECO:0000313" key="3">
    <source>
        <dbReference type="Proteomes" id="UP000646426"/>
    </source>
</evidence>
<organism evidence="2 3">
    <name type="scientific">Cognatilysobacter bugurensis</name>
    <dbReference type="NCBI Taxonomy" id="543356"/>
    <lineage>
        <taxon>Bacteria</taxon>
        <taxon>Pseudomonadati</taxon>
        <taxon>Pseudomonadota</taxon>
        <taxon>Gammaproteobacteria</taxon>
        <taxon>Lysobacterales</taxon>
        <taxon>Lysobacteraceae</taxon>
        <taxon>Cognatilysobacter</taxon>
    </lineage>
</organism>
<dbReference type="Proteomes" id="UP000646426">
    <property type="component" value="Unassembled WGS sequence"/>
</dbReference>
<proteinExistence type="predicted"/>
<dbReference type="AlphaFoldDB" id="A0A918T072"/>
<dbReference type="InterPro" id="IPR035242">
    <property type="entry name" value="DUF5329"/>
</dbReference>
<gene>
    <name evidence="2" type="ORF">GCM10007067_18550</name>
</gene>
<feature type="chain" id="PRO_5037034270" description="DUF5329 domain-containing protein" evidence="1">
    <location>
        <begin position="21"/>
        <end position="125"/>
    </location>
</feature>
<evidence type="ECO:0000256" key="1">
    <source>
        <dbReference type="SAM" id="SignalP"/>
    </source>
</evidence>
<name>A0A918T072_9GAMM</name>
<comment type="caution">
    <text evidence="2">The sequence shown here is derived from an EMBL/GenBank/DDBJ whole genome shotgun (WGS) entry which is preliminary data.</text>
</comment>
<keyword evidence="1" id="KW-0732">Signal</keyword>
<reference evidence="2" key="1">
    <citation type="journal article" date="2014" name="Int. J. Syst. Evol. Microbiol.">
        <title>Complete genome sequence of Corynebacterium casei LMG S-19264T (=DSM 44701T), isolated from a smear-ripened cheese.</title>
        <authorList>
            <consortium name="US DOE Joint Genome Institute (JGI-PGF)"/>
            <person name="Walter F."/>
            <person name="Albersmeier A."/>
            <person name="Kalinowski J."/>
            <person name="Ruckert C."/>
        </authorList>
    </citation>
    <scope>NUCLEOTIDE SEQUENCE</scope>
    <source>
        <strain evidence="2">KCTC 23077</strain>
    </source>
</reference>
<dbReference type="RefSeq" id="WP_189455698.1">
    <property type="nucleotide sequence ID" value="NZ_BMYD01000002.1"/>
</dbReference>
<evidence type="ECO:0008006" key="4">
    <source>
        <dbReference type="Google" id="ProtNLM"/>
    </source>
</evidence>
<sequence length="125" mass="14047">MRIALTALLIALFGLADASAQERSAADTQREIGQLFETLRSSGCQFQRNGRWHDAAEAVTHLDRKRDYLVRKDLITNAESLIERAASESSLSGRPYLVKCPGAETVESRTWFMRHLSEIRRGAAR</sequence>
<protein>
    <recommendedName>
        <fullName evidence="4">DUF5329 domain-containing protein</fullName>
    </recommendedName>
</protein>
<reference evidence="2" key="2">
    <citation type="submission" date="2020-09" db="EMBL/GenBank/DDBJ databases">
        <authorList>
            <person name="Sun Q."/>
            <person name="Kim S."/>
        </authorList>
    </citation>
    <scope>NUCLEOTIDE SEQUENCE</scope>
    <source>
        <strain evidence="2">KCTC 23077</strain>
    </source>
</reference>